<sequence>MSPNRSPEESTEGDAGRTEQKPTAKDAFKDISIYFTKEEWAEMGEWEKIRYKNVKRNYKTLIAISFRATRPAFTHHCKQVIKPQVGDTEDSDEEGTPRKYLVEVESCNICLFLIGSLHLA</sequence>
<dbReference type="SUPFAM" id="SSF109640">
    <property type="entry name" value="KRAB domain (Kruppel-associated box)"/>
    <property type="match status" value="1"/>
</dbReference>
<comment type="caution">
    <text evidence="4">The sequence shown here is derived from an EMBL/GenBank/DDBJ whole genome shotgun (WGS) entry which is preliminary data.</text>
</comment>
<dbReference type="Proteomes" id="UP000326458">
    <property type="component" value="Unassembled WGS sequence"/>
</dbReference>
<name>A0A5N3V5D8_MUNMU</name>
<organism evidence="4 5">
    <name type="scientific">Muntiacus muntjak</name>
    <name type="common">Barking deer</name>
    <name type="synonym">Indian muntjac</name>
    <dbReference type="NCBI Taxonomy" id="9888"/>
    <lineage>
        <taxon>Eukaryota</taxon>
        <taxon>Metazoa</taxon>
        <taxon>Chordata</taxon>
        <taxon>Craniata</taxon>
        <taxon>Vertebrata</taxon>
        <taxon>Euteleostomi</taxon>
        <taxon>Mammalia</taxon>
        <taxon>Eutheria</taxon>
        <taxon>Laurasiatheria</taxon>
        <taxon>Artiodactyla</taxon>
        <taxon>Ruminantia</taxon>
        <taxon>Pecora</taxon>
        <taxon>Cervidae</taxon>
        <taxon>Muntiacinae</taxon>
        <taxon>Muntiacus</taxon>
    </lineage>
</organism>
<keyword evidence="5" id="KW-1185">Reference proteome</keyword>
<dbReference type="GO" id="GO:0006355">
    <property type="term" value="P:regulation of DNA-templated transcription"/>
    <property type="evidence" value="ECO:0007669"/>
    <property type="project" value="InterPro"/>
</dbReference>
<gene>
    <name evidence="4" type="ORF">FD754_021289</name>
</gene>
<dbReference type="EMBL" id="VCEA01000003">
    <property type="protein sequence ID" value="KAB0344363.1"/>
    <property type="molecule type" value="Genomic_DNA"/>
</dbReference>
<feature type="compositionally biased region" description="Basic and acidic residues" evidence="1">
    <location>
        <begin position="14"/>
        <end position="24"/>
    </location>
</feature>
<dbReference type="PANTHER" id="PTHR14112">
    <property type="entry name" value="SYNOVIAL SARCOMA, X MEMBER"/>
    <property type="match status" value="1"/>
</dbReference>
<dbReference type="InterPro" id="IPR036051">
    <property type="entry name" value="KRAB_dom_sf"/>
</dbReference>
<feature type="domain" description="KRAB" evidence="2">
    <location>
        <begin position="26"/>
        <end position="96"/>
    </location>
</feature>
<proteinExistence type="predicted"/>
<reference evidence="4 5" key="1">
    <citation type="submission" date="2019-06" db="EMBL/GenBank/DDBJ databases">
        <title>Discovery of a novel chromosome fission-fusion reversal in muntjac.</title>
        <authorList>
            <person name="Mudd A.B."/>
            <person name="Bredeson J.V."/>
            <person name="Baum R."/>
            <person name="Hockemeyer D."/>
            <person name="Rokhsar D.S."/>
        </authorList>
    </citation>
    <scope>NUCLEOTIDE SEQUENCE [LARGE SCALE GENOMIC DNA]</scope>
    <source>
        <strain evidence="4">UTSW_UCB_Mm</strain>
        <tissue evidence="4">Fibroblast cell line</tissue>
    </source>
</reference>
<dbReference type="Gene3D" id="6.10.140.140">
    <property type="match status" value="1"/>
</dbReference>
<evidence type="ECO:0000313" key="5">
    <source>
        <dbReference type="Proteomes" id="UP000326458"/>
    </source>
</evidence>
<accession>A0A5N3V5D8</accession>
<dbReference type="InterPro" id="IPR001909">
    <property type="entry name" value="KRAB"/>
</dbReference>
<dbReference type="PANTHER" id="PTHR14112:SF1">
    <property type="entry name" value="KRAB-RELATED DOMAIN-CONTAINING PROTEIN"/>
    <property type="match status" value="1"/>
</dbReference>
<dbReference type="InterPro" id="IPR003655">
    <property type="entry name" value="aKRAB"/>
</dbReference>
<dbReference type="PROSITE" id="PS50805">
    <property type="entry name" value="KRAB"/>
    <property type="match status" value="1"/>
</dbReference>
<evidence type="ECO:0000259" key="2">
    <source>
        <dbReference type="PROSITE" id="PS50805"/>
    </source>
</evidence>
<feature type="domain" description="KRAB-related" evidence="3">
    <location>
        <begin position="23"/>
        <end position="87"/>
    </location>
</feature>
<evidence type="ECO:0000256" key="1">
    <source>
        <dbReference type="SAM" id="MobiDB-lite"/>
    </source>
</evidence>
<dbReference type="PROSITE" id="PS50806">
    <property type="entry name" value="KRAB_RELATED"/>
    <property type="match status" value="1"/>
</dbReference>
<dbReference type="Pfam" id="PF01352">
    <property type="entry name" value="KRAB"/>
    <property type="match status" value="1"/>
</dbReference>
<dbReference type="SMART" id="SM00349">
    <property type="entry name" value="KRAB"/>
    <property type="match status" value="1"/>
</dbReference>
<evidence type="ECO:0000313" key="4">
    <source>
        <dbReference type="EMBL" id="KAB0344363.1"/>
    </source>
</evidence>
<evidence type="ECO:0000259" key="3">
    <source>
        <dbReference type="PROSITE" id="PS50806"/>
    </source>
</evidence>
<dbReference type="CDD" id="cd07765">
    <property type="entry name" value="KRAB_A-box"/>
    <property type="match status" value="1"/>
</dbReference>
<dbReference type="AlphaFoldDB" id="A0A5N3V5D8"/>
<feature type="region of interest" description="Disordered" evidence="1">
    <location>
        <begin position="1"/>
        <end position="24"/>
    </location>
</feature>
<protein>
    <submittedName>
        <fullName evidence="4">Uncharacterized protein</fullName>
    </submittedName>
</protein>